<dbReference type="PANTHER" id="PTHR21661:SF35">
    <property type="entry name" value="EPOXIDE HYDROLASE"/>
    <property type="match status" value="1"/>
</dbReference>
<comment type="caution">
    <text evidence="5">The sequence shown here is derived from an EMBL/GenBank/DDBJ whole genome shotgun (WGS) entry which is preliminary data.</text>
</comment>
<dbReference type="InterPro" id="IPR000639">
    <property type="entry name" value="Epox_hydrolase-like"/>
</dbReference>
<dbReference type="InterPro" id="IPR016292">
    <property type="entry name" value="Epoxide_hydrolase"/>
</dbReference>
<dbReference type="InterPro" id="IPR029058">
    <property type="entry name" value="AB_hydrolase_fold"/>
</dbReference>
<accession>A0ABN2WY08</accession>
<keyword evidence="2" id="KW-0058">Aromatic hydrocarbons catabolism</keyword>
<name>A0ABN2WY08_9ACTN</name>
<dbReference type="Gene3D" id="3.40.50.1820">
    <property type="entry name" value="alpha/beta hydrolase"/>
    <property type="match status" value="1"/>
</dbReference>
<evidence type="ECO:0000256" key="3">
    <source>
        <dbReference type="ARBA" id="ARBA00022801"/>
    </source>
</evidence>
<organism evidence="5 6">
    <name type="scientific">Streptomyces albiaxialis</name>
    <dbReference type="NCBI Taxonomy" id="329523"/>
    <lineage>
        <taxon>Bacteria</taxon>
        <taxon>Bacillati</taxon>
        <taxon>Actinomycetota</taxon>
        <taxon>Actinomycetes</taxon>
        <taxon>Kitasatosporales</taxon>
        <taxon>Streptomycetaceae</taxon>
        <taxon>Streptomyces</taxon>
    </lineage>
</organism>
<gene>
    <name evidence="5" type="ORF">GCM10009801_74520</name>
</gene>
<reference evidence="6" key="1">
    <citation type="journal article" date="2019" name="Int. J. Syst. Evol. Microbiol.">
        <title>The Global Catalogue of Microorganisms (GCM) 10K type strain sequencing project: providing services to taxonomists for standard genome sequencing and annotation.</title>
        <authorList>
            <consortium name="The Broad Institute Genomics Platform"/>
            <consortium name="The Broad Institute Genome Sequencing Center for Infectious Disease"/>
            <person name="Wu L."/>
            <person name="Ma J."/>
        </authorList>
    </citation>
    <scope>NUCLEOTIDE SEQUENCE [LARGE SCALE GENOMIC DNA]</scope>
    <source>
        <strain evidence="6">JCM 15478</strain>
    </source>
</reference>
<feature type="domain" description="Epoxide hydrolase N-terminal" evidence="4">
    <location>
        <begin position="5"/>
        <end position="108"/>
    </location>
</feature>
<evidence type="ECO:0000313" key="6">
    <source>
        <dbReference type="Proteomes" id="UP001500016"/>
    </source>
</evidence>
<dbReference type="PANTHER" id="PTHR21661">
    <property type="entry name" value="EPOXIDE HYDROLASE 1-RELATED"/>
    <property type="match status" value="1"/>
</dbReference>
<dbReference type="EMBL" id="BAAAPE010000025">
    <property type="protein sequence ID" value="GAA2101341.1"/>
    <property type="molecule type" value="Genomic_DNA"/>
</dbReference>
<dbReference type="PIRSF" id="PIRSF001112">
    <property type="entry name" value="Epoxide_hydrolase"/>
    <property type="match status" value="1"/>
</dbReference>
<dbReference type="Pfam" id="PF06441">
    <property type="entry name" value="EHN"/>
    <property type="match status" value="1"/>
</dbReference>
<comment type="similarity">
    <text evidence="1">Belongs to the peptidase S33 family.</text>
</comment>
<dbReference type="InterPro" id="IPR010497">
    <property type="entry name" value="Epoxide_hydro_N"/>
</dbReference>
<sequence>MPFAEPFPPHIPDAALADLRARLDAVRLPEPETVPDASQGIELDALRALLDAWRQHDWRAAEKRWNAIPHYRARLDGLNIAFWHVRSPEPTALPLVLTHGWPGSVLEFEDVLGPLTDPVAHGGSASDAFHLVVPALPGFGFSERPRESGWHPGRTARAWGELMTALGYERFGAHGGDWGASVSTELARQAPERVVGLHLTMPLASPLPGDRGSADPAERGVLERRDAHLTDGYGFGLIMGTRPQTLGYSLLDSPAGLAAWLGEKFAAYADTRPEAGGGVSLARQVDHIALYWLTETGASSARWYWEAMRWVPRSAEEENARPVTVPTACSLFPADPWPTARRWAERRYLDLRSWNELDRGGHFPGLEQPDLLVSEIRAAFRDVRSAPA</sequence>
<evidence type="ECO:0000259" key="4">
    <source>
        <dbReference type="Pfam" id="PF06441"/>
    </source>
</evidence>
<evidence type="ECO:0000313" key="5">
    <source>
        <dbReference type="EMBL" id="GAA2101341.1"/>
    </source>
</evidence>
<evidence type="ECO:0000256" key="1">
    <source>
        <dbReference type="ARBA" id="ARBA00010088"/>
    </source>
</evidence>
<dbReference type="GO" id="GO:0016787">
    <property type="term" value="F:hydrolase activity"/>
    <property type="evidence" value="ECO:0007669"/>
    <property type="project" value="UniProtKB-KW"/>
</dbReference>
<dbReference type="SUPFAM" id="SSF53474">
    <property type="entry name" value="alpha/beta-Hydrolases"/>
    <property type="match status" value="1"/>
</dbReference>
<keyword evidence="3 5" id="KW-0378">Hydrolase</keyword>
<evidence type="ECO:0000256" key="2">
    <source>
        <dbReference type="ARBA" id="ARBA00022797"/>
    </source>
</evidence>
<dbReference type="RefSeq" id="WP_344534781.1">
    <property type="nucleotide sequence ID" value="NZ_BAAAPE010000025.1"/>
</dbReference>
<keyword evidence="6" id="KW-1185">Reference proteome</keyword>
<proteinExistence type="inferred from homology"/>
<dbReference type="Proteomes" id="UP001500016">
    <property type="component" value="Unassembled WGS sequence"/>
</dbReference>
<protein>
    <submittedName>
        <fullName evidence="5">Epoxide hydrolase</fullName>
    </submittedName>
</protein>
<dbReference type="PRINTS" id="PR00412">
    <property type="entry name" value="EPOXHYDRLASE"/>
</dbReference>